<organism evidence="6 7">
    <name type="scientific">Epidermidibacterium keratini</name>
    <dbReference type="NCBI Taxonomy" id="1891644"/>
    <lineage>
        <taxon>Bacteria</taxon>
        <taxon>Bacillati</taxon>
        <taxon>Actinomycetota</taxon>
        <taxon>Actinomycetes</taxon>
        <taxon>Sporichthyales</taxon>
        <taxon>Sporichthyaceae</taxon>
        <taxon>Epidermidibacterium</taxon>
    </lineage>
</organism>
<evidence type="ECO:0000313" key="6">
    <source>
        <dbReference type="EMBL" id="QHC00206.1"/>
    </source>
</evidence>
<gene>
    <name evidence="6" type="ORF">EK0264_07905</name>
</gene>
<protein>
    <submittedName>
        <fullName evidence="6">TetR family transcriptional regulator</fullName>
    </submittedName>
</protein>
<dbReference type="OrthoDB" id="8479950at2"/>
<evidence type="ECO:0000313" key="7">
    <source>
        <dbReference type="Proteomes" id="UP000463857"/>
    </source>
</evidence>
<proteinExistence type="predicted"/>
<dbReference type="PANTHER" id="PTHR30055:SF174">
    <property type="entry name" value="TRANSCRIPTIONAL REGULATORY PROTEIN (PROBABLY TETR-FAMILY)-RELATED"/>
    <property type="match status" value="1"/>
</dbReference>
<dbReference type="RefSeq" id="WP_159544458.1">
    <property type="nucleotide sequence ID" value="NZ_CP047156.1"/>
</dbReference>
<keyword evidence="7" id="KW-1185">Reference proteome</keyword>
<evidence type="ECO:0000256" key="3">
    <source>
        <dbReference type="ARBA" id="ARBA00023163"/>
    </source>
</evidence>
<dbReference type="Pfam" id="PF21943">
    <property type="entry name" value="TetR_C_46"/>
    <property type="match status" value="1"/>
</dbReference>
<dbReference type="Gene3D" id="1.10.357.10">
    <property type="entry name" value="Tetracycline Repressor, domain 2"/>
    <property type="match status" value="1"/>
</dbReference>
<dbReference type="Pfam" id="PF00440">
    <property type="entry name" value="TetR_N"/>
    <property type="match status" value="1"/>
</dbReference>
<evidence type="ECO:0000256" key="2">
    <source>
        <dbReference type="ARBA" id="ARBA00023125"/>
    </source>
</evidence>
<sequence length="200" mass="22189">MADEKRVRLAPEERREQLIQIGVRMLAGARIEDLSVEAIAREAGISRGLLFHYFESKQDFQLAIAERVAEDLYAAISLPSEGAVDSQLRSALRRYVDHVSIGPELYVSMVRGAMAGDGQLRALGDRTRRRIVDVLLERCRELGLRPAAYAEIGAYAWIALNEELVTQWLRDPAVSRDELIELMIAPLPGLIGIAPIPAAT</sequence>
<keyword evidence="3" id="KW-0804">Transcription</keyword>
<dbReference type="PANTHER" id="PTHR30055">
    <property type="entry name" value="HTH-TYPE TRANSCRIPTIONAL REGULATOR RUTR"/>
    <property type="match status" value="1"/>
</dbReference>
<dbReference type="SUPFAM" id="SSF46689">
    <property type="entry name" value="Homeodomain-like"/>
    <property type="match status" value="1"/>
</dbReference>
<dbReference type="InterPro" id="IPR050109">
    <property type="entry name" value="HTH-type_TetR-like_transc_reg"/>
</dbReference>
<dbReference type="Proteomes" id="UP000463857">
    <property type="component" value="Chromosome"/>
</dbReference>
<dbReference type="FunCoup" id="A0A7L4YM08">
    <property type="interactions" value="2"/>
</dbReference>
<dbReference type="PROSITE" id="PS50977">
    <property type="entry name" value="HTH_TETR_2"/>
    <property type="match status" value="1"/>
</dbReference>
<keyword evidence="2 4" id="KW-0238">DNA-binding</keyword>
<dbReference type="InParanoid" id="A0A7L4YM08"/>
<reference evidence="6 7" key="1">
    <citation type="journal article" date="2018" name="Int. J. Syst. Evol. Microbiol.">
        <title>Epidermidibacterium keratini gen. nov., sp. nov., a member of the family Sporichthyaceae, isolated from keratin epidermis.</title>
        <authorList>
            <person name="Lee D.G."/>
            <person name="Trujillo M.E."/>
            <person name="Kang S."/>
            <person name="Nam J.J."/>
            <person name="Kim Y.J."/>
        </authorList>
    </citation>
    <scope>NUCLEOTIDE SEQUENCE [LARGE SCALE GENOMIC DNA]</scope>
    <source>
        <strain evidence="6 7">EPI-7</strain>
    </source>
</reference>
<evidence type="ECO:0000256" key="4">
    <source>
        <dbReference type="PROSITE-ProRule" id="PRU00335"/>
    </source>
</evidence>
<dbReference type="InterPro" id="IPR009057">
    <property type="entry name" value="Homeodomain-like_sf"/>
</dbReference>
<dbReference type="AlphaFoldDB" id="A0A7L4YM08"/>
<feature type="DNA-binding region" description="H-T-H motif" evidence="4">
    <location>
        <begin position="35"/>
        <end position="54"/>
    </location>
</feature>
<name>A0A7L4YM08_9ACTN</name>
<dbReference type="GO" id="GO:0000976">
    <property type="term" value="F:transcription cis-regulatory region binding"/>
    <property type="evidence" value="ECO:0007669"/>
    <property type="project" value="TreeGrafter"/>
</dbReference>
<evidence type="ECO:0000256" key="1">
    <source>
        <dbReference type="ARBA" id="ARBA00023015"/>
    </source>
</evidence>
<keyword evidence="1" id="KW-0805">Transcription regulation</keyword>
<dbReference type="GO" id="GO:0003700">
    <property type="term" value="F:DNA-binding transcription factor activity"/>
    <property type="evidence" value="ECO:0007669"/>
    <property type="project" value="TreeGrafter"/>
</dbReference>
<dbReference type="KEGG" id="eke:EK0264_07905"/>
<accession>A0A7L4YM08</accession>
<dbReference type="InterPro" id="IPR054129">
    <property type="entry name" value="DesT_TetR_C"/>
</dbReference>
<feature type="domain" description="HTH tetR-type" evidence="5">
    <location>
        <begin position="12"/>
        <end position="72"/>
    </location>
</feature>
<dbReference type="InterPro" id="IPR001647">
    <property type="entry name" value="HTH_TetR"/>
</dbReference>
<dbReference type="EMBL" id="CP047156">
    <property type="protein sequence ID" value="QHC00206.1"/>
    <property type="molecule type" value="Genomic_DNA"/>
</dbReference>
<evidence type="ECO:0000259" key="5">
    <source>
        <dbReference type="PROSITE" id="PS50977"/>
    </source>
</evidence>